<evidence type="ECO:0000313" key="18">
    <source>
        <dbReference type="EMBL" id="KAK1801725.1"/>
    </source>
</evidence>
<dbReference type="Pfam" id="PF07653">
    <property type="entry name" value="SH3_2"/>
    <property type="match status" value="1"/>
</dbReference>
<evidence type="ECO:0000256" key="11">
    <source>
        <dbReference type="PROSITE-ProRule" id="PRU00192"/>
    </source>
</evidence>
<evidence type="ECO:0000256" key="4">
    <source>
        <dbReference type="ARBA" id="ARBA00010988"/>
    </source>
</evidence>
<feature type="domain" description="F-BAR" evidence="17">
    <location>
        <begin position="43"/>
        <end position="370"/>
    </location>
</feature>
<feature type="region of interest" description="Disordered" evidence="14">
    <location>
        <begin position="903"/>
        <end position="968"/>
    </location>
</feature>
<dbReference type="InterPro" id="IPR031160">
    <property type="entry name" value="F_BAR_dom"/>
</dbReference>
<dbReference type="GO" id="GO:0070836">
    <property type="term" value="P:caveola assembly"/>
    <property type="evidence" value="ECO:0007669"/>
    <property type="project" value="InterPro"/>
</dbReference>
<evidence type="ECO:0000256" key="10">
    <source>
        <dbReference type="ARBA" id="ARBA00023136"/>
    </source>
</evidence>
<dbReference type="PROSITE" id="PS51741">
    <property type="entry name" value="F_BAR"/>
    <property type="match status" value="1"/>
</dbReference>
<dbReference type="PANTHER" id="PTHR14166">
    <property type="entry name" value="SLIT-ROBO RHO GTPASE ACTIVATING PROTEIN"/>
    <property type="match status" value="1"/>
</dbReference>
<evidence type="ECO:0000259" key="15">
    <source>
        <dbReference type="PROSITE" id="PS50002"/>
    </source>
</evidence>
<dbReference type="Gene3D" id="2.30.30.40">
    <property type="entry name" value="SH3 Domains"/>
    <property type="match status" value="1"/>
</dbReference>
<feature type="coiled-coil region" evidence="13">
    <location>
        <begin position="28"/>
        <end position="73"/>
    </location>
</feature>
<evidence type="ECO:0000256" key="5">
    <source>
        <dbReference type="ARBA" id="ARBA00022443"/>
    </source>
</evidence>
<dbReference type="InterPro" id="IPR000198">
    <property type="entry name" value="RhoGAP_dom"/>
</dbReference>
<dbReference type="SMART" id="SM00326">
    <property type="entry name" value="SH3"/>
    <property type="match status" value="1"/>
</dbReference>
<evidence type="ECO:0000259" key="16">
    <source>
        <dbReference type="PROSITE" id="PS50238"/>
    </source>
</evidence>
<dbReference type="Gene3D" id="1.20.1270.60">
    <property type="entry name" value="Arfaptin homology (AH) domain/BAR domain"/>
    <property type="match status" value="1"/>
</dbReference>
<dbReference type="GO" id="GO:0000139">
    <property type="term" value="C:Golgi membrane"/>
    <property type="evidence" value="ECO:0007669"/>
    <property type="project" value="UniProtKB-SubCell"/>
</dbReference>
<evidence type="ECO:0000256" key="7">
    <source>
        <dbReference type="ARBA" id="ARBA00022475"/>
    </source>
</evidence>
<feature type="non-terminal residue" evidence="18">
    <location>
        <position position="1"/>
    </location>
</feature>
<evidence type="ECO:0008006" key="20">
    <source>
        <dbReference type="Google" id="ProtNLM"/>
    </source>
</evidence>
<dbReference type="InterPro" id="IPR001060">
    <property type="entry name" value="FCH_dom"/>
</dbReference>
<evidence type="ECO:0000256" key="12">
    <source>
        <dbReference type="PROSITE-ProRule" id="PRU01077"/>
    </source>
</evidence>
<evidence type="ECO:0000256" key="6">
    <source>
        <dbReference type="ARBA" id="ARBA00022468"/>
    </source>
</evidence>
<keyword evidence="6" id="KW-0343">GTPase activation</keyword>
<keyword evidence="9 12" id="KW-0175">Coiled coil</keyword>
<dbReference type="Pfam" id="PF00620">
    <property type="entry name" value="RhoGAP"/>
    <property type="match status" value="1"/>
</dbReference>
<evidence type="ECO:0000256" key="3">
    <source>
        <dbReference type="ARBA" id="ARBA00004543"/>
    </source>
</evidence>
<organism evidence="18 19">
    <name type="scientific">Electrophorus voltai</name>
    <dbReference type="NCBI Taxonomy" id="2609070"/>
    <lineage>
        <taxon>Eukaryota</taxon>
        <taxon>Metazoa</taxon>
        <taxon>Chordata</taxon>
        <taxon>Craniata</taxon>
        <taxon>Vertebrata</taxon>
        <taxon>Euteleostomi</taxon>
        <taxon>Actinopterygii</taxon>
        <taxon>Neopterygii</taxon>
        <taxon>Teleostei</taxon>
        <taxon>Ostariophysi</taxon>
        <taxon>Gymnotiformes</taxon>
        <taxon>Gymnotoidei</taxon>
        <taxon>Gymnotidae</taxon>
        <taxon>Electrophorus</taxon>
    </lineage>
</organism>
<feature type="domain" description="Rho-GAP" evidence="16">
    <location>
        <begin position="521"/>
        <end position="712"/>
    </location>
</feature>
<dbReference type="Proteomes" id="UP001239994">
    <property type="component" value="Unassembled WGS sequence"/>
</dbReference>
<evidence type="ECO:0000256" key="8">
    <source>
        <dbReference type="ARBA" id="ARBA00023034"/>
    </source>
</evidence>
<keyword evidence="10" id="KW-0472">Membrane</keyword>
<dbReference type="InterPro" id="IPR051627">
    <property type="entry name" value="SLIT-ROBO_RhoGAP"/>
</dbReference>
<dbReference type="SMART" id="SM00055">
    <property type="entry name" value="FCH"/>
    <property type="match status" value="1"/>
</dbReference>
<keyword evidence="8" id="KW-0333">Golgi apparatus</keyword>
<dbReference type="GO" id="GO:0005096">
    <property type="term" value="F:GTPase activator activity"/>
    <property type="evidence" value="ECO:0007669"/>
    <property type="project" value="UniProtKB-KW"/>
</dbReference>
<dbReference type="PROSITE" id="PS50002">
    <property type="entry name" value="SH3"/>
    <property type="match status" value="1"/>
</dbReference>
<dbReference type="SUPFAM" id="SSF48350">
    <property type="entry name" value="GTPase activation domain, GAP"/>
    <property type="match status" value="2"/>
</dbReference>
<dbReference type="GO" id="GO:0007165">
    <property type="term" value="P:signal transduction"/>
    <property type="evidence" value="ECO:0007669"/>
    <property type="project" value="InterPro"/>
</dbReference>
<dbReference type="Pfam" id="PF01146">
    <property type="entry name" value="Caveolin"/>
    <property type="match status" value="1"/>
</dbReference>
<evidence type="ECO:0000259" key="17">
    <source>
        <dbReference type="PROSITE" id="PS51741"/>
    </source>
</evidence>
<dbReference type="Gene3D" id="1.10.555.10">
    <property type="entry name" value="Rho GTPase activation protein"/>
    <property type="match status" value="2"/>
</dbReference>
<dbReference type="InterPro" id="IPR027267">
    <property type="entry name" value="AH/BAR_dom_sf"/>
</dbReference>
<keyword evidence="7" id="KW-1003">Cell membrane</keyword>
<comment type="caution">
    <text evidence="18">The sequence shown here is derived from an EMBL/GenBank/DDBJ whole genome shotgun (WGS) entry which is preliminary data.</text>
</comment>
<dbReference type="GO" id="GO:0005901">
    <property type="term" value="C:caveola"/>
    <property type="evidence" value="ECO:0007669"/>
    <property type="project" value="UniProtKB-SubCell"/>
</dbReference>
<feature type="compositionally biased region" description="Gly residues" evidence="14">
    <location>
        <begin position="957"/>
        <end position="968"/>
    </location>
</feature>
<evidence type="ECO:0000313" key="19">
    <source>
        <dbReference type="Proteomes" id="UP001239994"/>
    </source>
</evidence>
<dbReference type="InterPro" id="IPR001612">
    <property type="entry name" value="Caveolin"/>
</dbReference>
<name>A0AAD8ZQJ3_9TELE</name>
<comment type="similarity">
    <text evidence="4">Belongs to the caveolin family.</text>
</comment>
<dbReference type="CDD" id="cd07656">
    <property type="entry name" value="F-BAR_srGAP"/>
    <property type="match status" value="1"/>
</dbReference>
<proteinExistence type="inferred from homology"/>
<dbReference type="PROSITE" id="PS50238">
    <property type="entry name" value="RHOGAP"/>
    <property type="match status" value="1"/>
</dbReference>
<evidence type="ECO:0000256" key="13">
    <source>
        <dbReference type="SAM" id="Coils"/>
    </source>
</evidence>
<dbReference type="FunFam" id="2.30.30.40:FF:000136">
    <property type="entry name" value="Rho GTPase activating protein 4"/>
    <property type="match status" value="1"/>
</dbReference>
<feature type="compositionally biased region" description="Basic and acidic residues" evidence="14">
    <location>
        <begin position="906"/>
        <end position="920"/>
    </location>
</feature>
<dbReference type="SMART" id="SM00324">
    <property type="entry name" value="RhoGAP"/>
    <property type="match status" value="1"/>
</dbReference>
<accession>A0AAD8ZQJ3</accession>
<feature type="domain" description="SH3" evidence="15">
    <location>
        <begin position="847"/>
        <end position="906"/>
    </location>
</feature>
<evidence type="ECO:0000256" key="1">
    <source>
        <dbReference type="ARBA" id="ARBA00004202"/>
    </source>
</evidence>
<dbReference type="FunFam" id="1.10.555.10:FF:000026">
    <property type="entry name" value="Rho GTPase activating protein 4"/>
    <property type="match status" value="1"/>
</dbReference>
<reference evidence="18" key="1">
    <citation type="submission" date="2023-03" db="EMBL/GenBank/DDBJ databases">
        <title>Electrophorus voltai genome.</title>
        <authorList>
            <person name="Bian C."/>
        </authorList>
    </citation>
    <scope>NUCLEOTIDE SEQUENCE</scope>
    <source>
        <strain evidence="18">CB-2022</strain>
        <tissue evidence="18">Muscle</tissue>
    </source>
</reference>
<dbReference type="AlphaFoldDB" id="A0AAD8ZQJ3"/>
<gene>
    <name evidence="18" type="ORF">P4O66_022359</name>
</gene>
<protein>
    <recommendedName>
        <fullName evidence="20">SLIT-ROBO Rho GTPase activating protein 3</fullName>
    </recommendedName>
</protein>
<sequence>MAEAAGLCRTLQDPRCHSHHTMASHGKLKKEKGSLAEYETQIKEVRSQLSEQLKVLDAQLEQKTQQLQDLSDYLRRRGEIEAEYARSLEKLSERFTLKTKKYVTPTPAHLPRHRGNARHVASLPCSENLHATCARAGPAERPARPFRKEQTDLSVSQCWMELLNQTRQDSRDHSSLSEICSGTLTQRLSHCMEDTHRLAKKSKEVGLQMQDELLKVTAELQTALKTYHQYHTECLAAEGKLKEATRLEERHTGKSADLGLGQAAGQRRSSVKKMERLMEKRQGKVQETQLKCTKARNDYLLNLAAANAAMNKYYLEDICTMIDCTDLGYHLSVTRVMRGYLSNRSRAMQNLKNGLQQLEGAVSGLDQNQDRDALLQAHNVTFCLPFRFQHQPHEGDQVSKTLKATLTALLENISDDDCIPIPDISTLPLESMGDGPSTKPSLAKRRANQQETETYYFTKVKEYLSGSSLISKLQAKHDLLKEAIQKAEATDSDPARMQPGRAVRVRKARPCSQYIHKLFTGDMLSFIQSSGQQIPLVVESCIRFINLHGLHHEGIFRVPGSQSEVNNIRDSFESGEDPLTDSECDIDSVAGVLKLYFRGLTKPLFPEESFSQLMECVQIENVSERAAQIKTVVSSFPRPVVIVMRYLFAFLHHVSQYSDENMMQPYNVCACYSVSQYSDENMMQPYNYSDENMMQPYNYSDENMMQPYNAVSQYSDENMMQPYNAVSQYSDENMMQPYNYSDENMMQPYNVVSQYSDENMMQPYNLAVCFGPSLLRGAESSDAVTLQPQINALVKTLILQHESIFPGPSELPGPIYEKCMTLEQEYCEPITEEGEGDIEHVPSEDGCAEWEALALFDYVARSPAELSFKQGDHVLLHSKASPDWWRGEVGGVKGLIPHKYISVPEGAERKQERGKREESRGGSTGNLAEEQQLAEHGTRMRVNSDSASLPGRQRTGSGSGFVGGGAGGCGSPGRKFTLQVPEGRVIMAPQSAGVSPGTARPPSGPQERRHTLDTLRPIGGATDRQAVHVDKTMMSDEYLVECKIDDDENEDDEEMKNIHSCPTPPTQFTSASQNSLIYAESRDPFGVNSHLKVDFSDVLAEPASTHSYDRVWVYSGIGFEAVRIWSYRCLTTLCAVPVSCLSGCLFALLAFLHI</sequence>
<dbReference type="SUPFAM" id="SSF103657">
    <property type="entry name" value="BAR/IMD domain-like"/>
    <property type="match status" value="1"/>
</dbReference>
<dbReference type="InterPro" id="IPR008936">
    <property type="entry name" value="Rho_GTPase_activation_prot"/>
</dbReference>
<dbReference type="InterPro" id="IPR036028">
    <property type="entry name" value="SH3-like_dom_sf"/>
</dbReference>
<dbReference type="InterPro" id="IPR001452">
    <property type="entry name" value="SH3_domain"/>
</dbReference>
<evidence type="ECO:0000256" key="9">
    <source>
        <dbReference type="ARBA" id="ARBA00023054"/>
    </source>
</evidence>
<dbReference type="SUPFAM" id="SSF50044">
    <property type="entry name" value="SH3-domain"/>
    <property type="match status" value="1"/>
</dbReference>
<keyword evidence="19" id="KW-1185">Reference proteome</keyword>
<evidence type="ECO:0000256" key="14">
    <source>
        <dbReference type="SAM" id="MobiDB-lite"/>
    </source>
</evidence>
<keyword evidence="5 11" id="KW-0728">SH3 domain</keyword>
<evidence type="ECO:0000256" key="2">
    <source>
        <dbReference type="ARBA" id="ARBA00004395"/>
    </source>
</evidence>
<comment type="subcellular location">
    <subcellularLocation>
        <location evidence="1">Cell membrane</location>
        <topology evidence="1">Peripheral membrane protein</topology>
    </subcellularLocation>
    <subcellularLocation>
        <location evidence="2">Golgi apparatus membrane</location>
        <topology evidence="2">Peripheral membrane protein</topology>
    </subcellularLocation>
    <subcellularLocation>
        <location evidence="3">Membrane</location>
        <location evidence="3">Caveola</location>
        <topology evidence="3">Peripheral membrane protein</topology>
    </subcellularLocation>
</comment>
<dbReference type="EMBL" id="JAROKS010000008">
    <property type="protein sequence ID" value="KAK1801725.1"/>
    <property type="molecule type" value="Genomic_DNA"/>
</dbReference>
<dbReference type="Pfam" id="PF00611">
    <property type="entry name" value="FCH"/>
    <property type="match status" value="1"/>
</dbReference>